<dbReference type="AlphaFoldDB" id="A0A6F8PW20"/>
<gene>
    <name evidence="2" type="ORF">THMIRHAS_16690</name>
</gene>
<dbReference type="RefSeq" id="WP_173272777.1">
    <property type="nucleotide sequence ID" value="NZ_AP021889.1"/>
</dbReference>
<keyword evidence="1" id="KW-1133">Transmembrane helix</keyword>
<evidence type="ECO:0000256" key="1">
    <source>
        <dbReference type="SAM" id="Phobius"/>
    </source>
</evidence>
<evidence type="ECO:0000313" key="2">
    <source>
        <dbReference type="EMBL" id="BBP46296.1"/>
    </source>
</evidence>
<proteinExistence type="predicted"/>
<dbReference type="KEGG" id="tse:THMIRHAS_16690"/>
<keyword evidence="1" id="KW-0472">Membrane</keyword>
<sequence>MVNINFKALREDLRKLGLVLAGGSLAAIFLGSPATTHEEALQAMVLGLLFYVLGLFSFSSELENK</sequence>
<dbReference type="EMBL" id="AP021889">
    <property type="protein sequence ID" value="BBP46296.1"/>
    <property type="molecule type" value="Genomic_DNA"/>
</dbReference>
<accession>A0A6F8PW20</accession>
<protein>
    <submittedName>
        <fullName evidence="2">Uncharacterized protein</fullName>
    </submittedName>
</protein>
<name>A0A6F8PW20_9GAMM</name>
<organism evidence="2 3">
    <name type="scientific">Thiosulfatimonas sediminis</name>
    <dbReference type="NCBI Taxonomy" id="2675054"/>
    <lineage>
        <taxon>Bacteria</taxon>
        <taxon>Pseudomonadati</taxon>
        <taxon>Pseudomonadota</taxon>
        <taxon>Gammaproteobacteria</taxon>
        <taxon>Thiotrichales</taxon>
        <taxon>Piscirickettsiaceae</taxon>
        <taxon>Thiosulfatimonas</taxon>
    </lineage>
</organism>
<reference evidence="3" key="1">
    <citation type="submission" date="2019-11" db="EMBL/GenBank/DDBJ databases">
        <title>Isolation and characterization of two novel species in the genus Thiomicrorhabdus.</title>
        <authorList>
            <person name="Mochizuki J."/>
            <person name="Kojima H."/>
            <person name="Fukui M."/>
        </authorList>
    </citation>
    <scope>NUCLEOTIDE SEQUENCE [LARGE SCALE GENOMIC DNA]</scope>
    <source>
        <strain evidence="3">aks77</strain>
    </source>
</reference>
<dbReference type="Proteomes" id="UP000501726">
    <property type="component" value="Chromosome"/>
</dbReference>
<evidence type="ECO:0000313" key="3">
    <source>
        <dbReference type="Proteomes" id="UP000501726"/>
    </source>
</evidence>
<keyword evidence="1" id="KW-0812">Transmembrane</keyword>
<feature type="transmembrane region" description="Helical" evidence="1">
    <location>
        <begin position="40"/>
        <end position="58"/>
    </location>
</feature>
<feature type="transmembrane region" description="Helical" evidence="1">
    <location>
        <begin position="16"/>
        <end position="34"/>
    </location>
</feature>
<keyword evidence="3" id="KW-1185">Reference proteome</keyword>